<dbReference type="GO" id="GO:0030246">
    <property type="term" value="F:carbohydrate binding"/>
    <property type="evidence" value="ECO:0007669"/>
    <property type="project" value="UniProtKB-KW"/>
</dbReference>
<dbReference type="InterPro" id="IPR036404">
    <property type="entry name" value="Jacalin-like_lectin_dom_sf"/>
</dbReference>
<feature type="domain" description="Jacalin-type lectin" evidence="3">
    <location>
        <begin position="3"/>
        <end position="154"/>
    </location>
</feature>
<evidence type="ECO:0000256" key="1">
    <source>
        <dbReference type="ARBA" id="ARBA00006568"/>
    </source>
</evidence>
<evidence type="ECO:0000313" key="4">
    <source>
        <dbReference type="EMBL" id="KAL1191216.1"/>
    </source>
</evidence>
<evidence type="ECO:0000313" key="5">
    <source>
        <dbReference type="Proteomes" id="UP001558713"/>
    </source>
</evidence>
<evidence type="ECO:0000259" key="3">
    <source>
        <dbReference type="PROSITE" id="PS51752"/>
    </source>
</evidence>
<accession>A0ABD0Z948</accession>
<evidence type="ECO:0000256" key="2">
    <source>
        <dbReference type="ARBA" id="ARBA00022734"/>
    </source>
</evidence>
<dbReference type="AlphaFoldDB" id="A0ABD0Z948"/>
<dbReference type="SUPFAM" id="SSF51101">
    <property type="entry name" value="Mannose-binding lectins"/>
    <property type="match status" value="1"/>
</dbReference>
<proteinExistence type="inferred from homology"/>
<dbReference type="EMBL" id="JBANAX010000859">
    <property type="protein sequence ID" value="KAL1191216.1"/>
    <property type="molecule type" value="Genomic_DNA"/>
</dbReference>
<dbReference type="PANTHER" id="PTHR47293">
    <property type="entry name" value="JACALIN-RELATED LECTIN 3"/>
    <property type="match status" value="1"/>
</dbReference>
<dbReference type="PROSITE" id="PS51752">
    <property type="entry name" value="JACALIN_LECTIN"/>
    <property type="match status" value="1"/>
</dbReference>
<dbReference type="Proteomes" id="UP001558713">
    <property type="component" value="Unassembled WGS sequence"/>
</dbReference>
<organism evidence="4 5">
    <name type="scientific">Cardamine amara subsp. amara</name>
    <dbReference type="NCBI Taxonomy" id="228776"/>
    <lineage>
        <taxon>Eukaryota</taxon>
        <taxon>Viridiplantae</taxon>
        <taxon>Streptophyta</taxon>
        <taxon>Embryophyta</taxon>
        <taxon>Tracheophyta</taxon>
        <taxon>Spermatophyta</taxon>
        <taxon>Magnoliopsida</taxon>
        <taxon>eudicotyledons</taxon>
        <taxon>Gunneridae</taxon>
        <taxon>Pentapetalae</taxon>
        <taxon>rosids</taxon>
        <taxon>malvids</taxon>
        <taxon>Brassicales</taxon>
        <taxon>Brassicaceae</taxon>
        <taxon>Cardamineae</taxon>
        <taxon>Cardamine</taxon>
    </lineage>
</organism>
<dbReference type="Pfam" id="PF01419">
    <property type="entry name" value="Jacalin"/>
    <property type="match status" value="1"/>
</dbReference>
<dbReference type="SMART" id="SM00915">
    <property type="entry name" value="Jacalin"/>
    <property type="match status" value="1"/>
</dbReference>
<dbReference type="InterPro" id="IPR001229">
    <property type="entry name" value="Jacalin-like_lectin_dom"/>
</dbReference>
<dbReference type="Gene3D" id="2.100.10.30">
    <property type="entry name" value="Jacalin-like lectin domain"/>
    <property type="match status" value="1"/>
</dbReference>
<keyword evidence="2" id="KW-0430">Lectin</keyword>
<sequence length="169" mass="19431">MDFLVLGPLGQRQGNRWEETGRNVISHIFVYFDERSVVSISFGFIEKGALVLSRAYGFADTVICSVRIVRLNHESEFVTGLSGEWTGDFITCLNFHTNEKTHEAFRSNFIFEEEDKIDRREFHSGIHDRSEFGGFFGSCSDDDRLLSIGFYIQPILQGVNLTHREVWPL</sequence>
<comment type="caution">
    <text evidence="4">The sequence shown here is derived from an EMBL/GenBank/DDBJ whole genome shotgun (WGS) entry which is preliminary data.</text>
</comment>
<gene>
    <name evidence="4" type="ORF">V5N11_014276</name>
</gene>
<name>A0ABD0Z948_CARAN</name>
<reference evidence="4 5" key="1">
    <citation type="submission" date="2024-04" db="EMBL/GenBank/DDBJ databases">
        <title>Genome assembly C_amara_ONT_v2.</title>
        <authorList>
            <person name="Yant L."/>
            <person name="Moore C."/>
            <person name="Slenker M."/>
        </authorList>
    </citation>
    <scope>NUCLEOTIDE SEQUENCE [LARGE SCALE GENOMIC DNA]</scope>
    <source>
        <tissue evidence="4">Leaf</tissue>
    </source>
</reference>
<comment type="similarity">
    <text evidence="1">Belongs to the jacalin lectin family.</text>
</comment>
<keyword evidence="5" id="KW-1185">Reference proteome</keyword>
<dbReference type="PANTHER" id="PTHR47293:SF57">
    <property type="entry name" value="JACALIN-TYPE LECTIN DOMAIN-CONTAINING PROTEIN"/>
    <property type="match status" value="1"/>
</dbReference>
<protein>
    <submittedName>
        <fullName evidence="4">Jacalin-related lectin 24</fullName>
    </submittedName>
</protein>